<protein>
    <submittedName>
        <fullName evidence="2">Uncharacterized protein</fullName>
    </submittedName>
</protein>
<dbReference type="EMBL" id="LXQA010029514">
    <property type="protein sequence ID" value="MCH95312.1"/>
    <property type="molecule type" value="Genomic_DNA"/>
</dbReference>
<feature type="region of interest" description="Disordered" evidence="1">
    <location>
        <begin position="1"/>
        <end position="30"/>
    </location>
</feature>
<reference evidence="2 3" key="1">
    <citation type="journal article" date="2018" name="Front. Plant Sci.">
        <title>Red Clover (Trifolium pratense) and Zigzag Clover (T. medium) - A Picture of Genomic Similarities and Differences.</title>
        <authorList>
            <person name="Dluhosova J."/>
            <person name="Istvanek J."/>
            <person name="Nedelnik J."/>
            <person name="Repkova J."/>
        </authorList>
    </citation>
    <scope>NUCLEOTIDE SEQUENCE [LARGE SCALE GENOMIC DNA]</scope>
    <source>
        <strain evidence="3">cv. 10/8</strain>
        <tissue evidence="2">Leaf</tissue>
    </source>
</reference>
<evidence type="ECO:0000313" key="2">
    <source>
        <dbReference type="EMBL" id="MCH95312.1"/>
    </source>
</evidence>
<proteinExistence type="predicted"/>
<name>A0A392N6U1_9FABA</name>
<dbReference type="Proteomes" id="UP000265520">
    <property type="component" value="Unassembled WGS sequence"/>
</dbReference>
<evidence type="ECO:0000313" key="3">
    <source>
        <dbReference type="Proteomes" id="UP000265520"/>
    </source>
</evidence>
<keyword evidence="3" id="KW-1185">Reference proteome</keyword>
<evidence type="ECO:0000256" key="1">
    <source>
        <dbReference type="SAM" id="MobiDB-lite"/>
    </source>
</evidence>
<dbReference type="AlphaFoldDB" id="A0A392N6U1"/>
<comment type="caution">
    <text evidence="2">The sequence shown here is derived from an EMBL/GenBank/DDBJ whole genome shotgun (WGS) entry which is preliminary data.</text>
</comment>
<feature type="compositionally biased region" description="Polar residues" evidence="1">
    <location>
        <begin position="1"/>
        <end position="11"/>
    </location>
</feature>
<organism evidence="2 3">
    <name type="scientific">Trifolium medium</name>
    <dbReference type="NCBI Taxonomy" id="97028"/>
    <lineage>
        <taxon>Eukaryota</taxon>
        <taxon>Viridiplantae</taxon>
        <taxon>Streptophyta</taxon>
        <taxon>Embryophyta</taxon>
        <taxon>Tracheophyta</taxon>
        <taxon>Spermatophyta</taxon>
        <taxon>Magnoliopsida</taxon>
        <taxon>eudicotyledons</taxon>
        <taxon>Gunneridae</taxon>
        <taxon>Pentapetalae</taxon>
        <taxon>rosids</taxon>
        <taxon>fabids</taxon>
        <taxon>Fabales</taxon>
        <taxon>Fabaceae</taxon>
        <taxon>Papilionoideae</taxon>
        <taxon>50 kb inversion clade</taxon>
        <taxon>NPAAA clade</taxon>
        <taxon>Hologalegina</taxon>
        <taxon>IRL clade</taxon>
        <taxon>Trifolieae</taxon>
        <taxon>Trifolium</taxon>
    </lineage>
</organism>
<accession>A0A392N6U1</accession>
<sequence length="101" mass="11211">MKKTSTVQSKDSVGLASSGSEHEMEEESADLCQNITTRKRKTNTNIRLCRKWSDLPGEGRLHRTLPVSRLHDNKSNLTGGEAMQTMFDTPTAQDIAHVNNA</sequence>